<accession>A0ABQ9RS92</accession>
<sequence length="114" mass="12634">MPRIRKHTDALPFSLPLKCILETAPKNGGVPYLSSNISIQKVGNEVVSVYNSMLTPNLRPPSNEHCRGRSPFPAALRKCPAETLLEYQTGLKVRNQESRMPAECEGVVILRGFT</sequence>
<name>A0ABQ9RS92_9PEZI</name>
<dbReference type="GeneID" id="85401870"/>
<proteinExistence type="predicted"/>
<evidence type="ECO:0000313" key="2">
    <source>
        <dbReference type="Proteomes" id="UP001227543"/>
    </source>
</evidence>
<gene>
    <name evidence="1" type="ORF">CTAM01_01590</name>
</gene>
<organism evidence="1 2">
    <name type="scientific">Colletotrichum tamarilloi</name>
    <dbReference type="NCBI Taxonomy" id="1209934"/>
    <lineage>
        <taxon>Eukaryota</taxon>
        <taxon>Fungi</taxon>
        <taxon>Dikarya</taxon>
        <taxon>Ascomycota</taxon>
        <taxon>Pezizomycotina</taxon>
        <taxon>Sordariomycetes</taxon>
        <taxon>Hypocreomycetidae</taxon>
        <taxon>Glomerellales</taxon>
        <taxon>Glomerellaceae</taxon>
        <taxon>Colletotrichum</taxon>
        <taxon>Colletotrichum acutatum species complex</taxon>
    </lineage>
</organism>
<reference evidence="1 2" key="1">
    <citation type="submission" date="2016-10" db="EMBL/GenBank/DDBJ databases">
        <title>The genome sequence of Colletotrichum fioriniae PJ7.</title>
        <authorList>
            <person name="Baroncelli R."/>
        </authorList>
    </citation>
    <scope>NUCLEOTIDE SEQUENCE [LARGE SCALE GENOMIC DNA]</scope>
    <source>
        <strain evidence="1 2">Tom-12</strain>
    </source>
</reference>
<dbReference type="EMBL" id="MLFU01000003">
    <property type="protein sequence ID" value="KAK1511017.1"/>
    <property type="molecule type" value="Genomic_DNA"/>
</dbReference>
<protein>
    <submittedName>
        <fullName evidence="1">Uncharacterized protein</fullName>
    </submittedName>
</protein>
<evidence type="ECO:0000313" key="1">
    <source>
        <dbReference type="EMBL" id="KAK1511017.1"/>
    </source>
</evidence>
<dbReference type="RefSeq" id="XP_060388093.1">
    <property type="nucleotide sequence ID" value="XM_060517632.1"/>
</dbReference>
<comment type="caution">
    <text evidence="1">The sequence shown here is derived from an EMBL/GenBank/DDBJ whole genome shotgun (WGS) entry which is preliminary data.</text>
</comment>
<dbReference type="Proteomes" id="UP001227543">
    <property type="component" value="Unassembled WGS sequence"/>
</dbReference>
<keyword evidence="2" id="KW-1185">Reference proteome</keyword>